<proteinExistence type="predicted"/>
<sequence length="2571" mass="289535">MESVEERLNKLRDERIAREKARIDKLRELNLKKYNKNEPSSIPKPSLNISTANKTVKSDNKPKFDIIKSNIEKCASNPVKNNFHVNGTSKRLVSAPVPKKLENKSQMHKPIVSKYEKPTNTNKILEMKTFNNNIPKNNTKNFVNSNKIVAKPEPKMPVNMESKTARKSLAPIKFSQPKVTEKPKLETSRKSMLPTKVSESRESVFDRLYKPKTLQKKDLNDVTRLQKDPVFLQKVLHQGSLIANKRHTVFEPKVKAAPVRRSISAVHFKRISKKELGNCFHKWSSIGEKLNEVHLTNINEDDSVKQDVVTSAIKSERKKVRLQTPSSFNTPQPEELQNRLSKWLKSRGKSIDSYHHLQCFGIHHLAAKPFKPLYLPPEPIHDNNDDENKENIALEHDSDNESYSDNMNDRANDFDDVKNKWRSRVSYASDSIMNDSHDTTLNSDELPVDDLLLGALNDLTELLREGFDWEQCARWLRALRERFPDAPRRAAYWECRAALEERRGDLPASVQCWEEAIAKGTKHSVVDANLDQLLDKFMQLKISPSGGRRERPDPKLVDVKNVFKSTIIRFAVQQAKLRQSQDHPKYTMTPVRRSSRLSSHWSSKKTPLKLCSSVKQADVFGDVLFANSVRNSAEVSENEVLHGLSHDYNIVGESKRRSTTRCRGSSTWMSTKGCLARRGVYCLGSFELSPGGRSSRVYDLMQNGLLPGQIRAIALRPRHPPLDSHTNKYKEQKKEVRNERHYVRVKHECEVLHNKRQHFVLYYRVLYTFAVAALQHARVERNRHRIDTEETLGYLPYTITMIAAVNDFLDDLRGGKMTEAPIVQVEQGQLQGGVVTSPAGKQFFSFQGIPYAKPPLGSLRFQAPQPPESWEGVRDATEEGNFSAQINSEKVYAGDENCLFLNVYTPSIDGEFLPVMVYIHGGGLQYGSGSASKFGADYLVEKDVVVVTINYRVGALGFLSLNTPEVPGNAGLKDMIAAIRWVKKNIKNFGGNSGNITLFGESAGGGAVSLLTASPLTKDLISKAVIQSGNGLNSWVWQKNPFENAKKLAHYIGCESDDVDEILEFLRATATKDLVEATHKLFPLDLFFEGKEFGFAFVVEKEFPGVEAALTESFLGLLTSGRVADVPVMIGSTAVEFLHKTDSEDLQVFIPNNLNIQRNSEEAVQIANRLKTLYFKGNHTAVENINGCFDLISDKLINIDTHRYVQYLVHASTKPVYYYRFDYVGELNHSKKMLDTLNVQHAGHSDELWYLFKNDSLEAVEPTAADVKTRERMVRLWTNFAKSGNPTPDENHYINVTWQPVTKDNLYYLNIGTELSIQTSPDKEKMEFWDDLYSKYFKIWEHPQTNTEETPVKAHKETVVEVIEPEPVEPEAVEPEPVEPEAVEPEPVEPEVVEPEPVETEPVEPETGEVVKEIVEETLVDVEPQANGHANGFNGDADRKPRPSNEIKMVQNNGVPKDVIRANDPPEDDLPKNIGVNKFVNFFESLGGPAGKRKVGRPVMRWTDDIAKIAGTDWTSNCQRLLWKKMEEAFTQKGAQNLNDDEGGGEPSEDEYDALNDETFGQADGFDWELEHEQHASQLESSRRFNASMGDANDQLEASLSQLVLDEGAGSAALGSSVWRHDVPVFPAHPPASSLKNLCTVEELERQMRQKQQQQYPAQNYYQPRFPPVILQRPPGLQAPVPLPFAPQNMPINPPMNQMMPNNLMGPGNQIPNQLGQVNHPSANQTVNQFMQNSNQMNFQNNLQNNMHPMHMGNMMNHHGNHMGHGNQMGQGNQMGGNQMGGNQMGGNQMGGNQMGGNQMGGNQMGGNQMGGNQMGQGNQIGGNMVPNGNQFGPGMNQFPHMMQPRMMPPPGMPMPRQNFNPNVGQFNHNFRGPAIQQKPEPNLMMPKPQSPPKNKTPTKLVKSRVYNNSKNQPNMTSQNLVQLIQNTHPMLQFNNSFHNASHHPMLNRYGNGQFNNMMFNQRVNGNYGNNNIGMHMNGDDVSSLSDTDEYGGLMTQREKQWLINIQMLQLNTGTPYIHDFYYTVFLERQSQKEKEGVKEAHKANQQNHPFYSGGVKQETHTRERHNSNRHNSSSEDAPPRAYVPTQFENSLGKLQTGEDLFKYGSSTMRQRRAERRRVGMDQSDRLRDVDFKWFSTGESRRELYGSARGGSRRARENAYKFQFSSRLAGGKSLLHVSSPLRSAPPQWNGTDGQHLDYDRAASLQSCGSVTAPRKIIDVELVAGNEPSSARPSRASSVASTTNPAEVPREMRRTKQLLLDIEALYLILLRLEELNDPLAISNALILKEREEKQKQLELAQKEAENELEEDSNLFLRNIESVQRRPKQDSPKSESIDKRQVVNLAVSQKPAPVKNLLDEDRDELVERMFAGLLAGDRIAHMLAVRKGKALIARFLSLAAASHARVRGVWSRVLRALPLAARRNDAGLGLAALAPHYRRYIQASTGWSAVLESCSLLAEALDPARTPYVLTSSLTLSCVCAMIEKATLLVNTPEATSSERQWSKFLKTLTRALKYTTLVVARPVVPMPEGKLMHHLKQLEGRTTIEILQRGKSAEFADLSKADVTEQLTKHLC</sequence>
<dbReference type="EMBL" id="CM046128">
    <property type="protein sequence ID" value="KAI8433406.1"/>
    <property type="molecule type" value="Genomic_DNA"/>
</dbReference>
<name>A0ACC0KA73_CHOFU</name>
<evidence type="ECO:0000313" key="1">
    <source>
        <dbReference type="EMBL" id="KAI8433406.1"/>
    </source>
</evidence>
<evidence type="ECO:0000313" key="2">
    <source>
        <dbReference type="Proteomes" id="UP001064048"/>
    </source>
</evidence>
<protein>
    <submittedName>
        <fullName evidence="1">Uncharacterized protein</fullName>
    </submittedName>
</protein>
<comment type="caution">
    <text evidence="1">The sequence shown here is derived from an EMBL/GenBank/DDBJ whole genome shotgun (WGS) entry which is preliminary data.</text>
</comment>
<reference evidence="1 2" key="1">
    <citation type="journal article" date="2022" name="Genome Biol. Evol.">
        <title>The Spruce Budworm Genome: Reconstructing the Evolutionary History of Antifreeze Proteins.</title>
        <authorList>
            <person name="Beliveau C."/>
            <person name="Gagne P."/>
            <person name="Picq S."/>
            <person name="Vernygora O."/>
            <person name="Keeling C.I."/>
            <person name="Pinkney K."/>
            <person name="Doucet D."/>
            <person name="Wen F."/>
            <person name="Johnston J.S."/>
            <person name="Maaroufi H."/>
            <person name="Boyle B."/>
            <person name="Laroche J."/>
            <person name="Dewar K."/>
            <person name="Juretic N."/>
            <person name="Blackburn G."/>
            <person name="Nisole A."/>
            <person name="Brunet B."/>
            <person name="Brandao M."/>
            <person name="Lumley L."/>
            <person name="Duan J."/>
            <person name="Quan G."/>
            <person name="Lucarotti C.J."/>
            <person name="Roe A.D."/>
            <person name="Sperling F.A.H."/>
            <person name="Levesque R.C."/>
            <person name="Cusson M."/>
        </authorList>
    </citation>
    <scope>NUCLEOTIDE SEQUENCE [LARGE SCALE GENOMIC DNA]</scope>
    <source>
        <strain evidence="1">Glfc:IPQL:Cfum</strain>
    </source>
</reference>
<organism evidence="1 2">
    <name type="scientific">Choristoneura fumiferana</name>
    <name type="common">Spruce budworm moth</name>
    <name type="synonym">Archips fumiferana</name>
    <dbReference type="NCBI Taxonomy" id="7141"/>
    <lineage>
        <taxon>Eukaryota</taxon>
        <taxon>Metazoa</taxon>
        <taxon>Ecdysozoa</taxon>
        <taxon>Arthropoda</taxon>
        <taxon>Hexapoda</taxon>
        <taxon>Insecta</taxon>
        <taxon>Pterygota</taxon>
        <taxon>Neoptera</taxon>
        <taxon>Endopterygota</taxon>
        <taxon>Lepidoptera</taxon>
        <taxon>Glossata</taxon>
        <taxon>Ditrysia</taxon>
        <taxon>Tortricoidea</taxon>
        <taxon>Tortricidae</taxon>
        <taxon>Tortricinae</taxon>
        <taxon>Choristoneura</taxon>
    </lineage>
</organism>
<dbReference type="Proteomes" id="UP001064048">
    <property type="component" value="Chromosome 28"/>
</dbReference>
<keyword evidence="2" id="KW-1185">Reference proteome</keyword>
<gene>
    <name evidence="1" type="ORF">MSG28_015446</name>
</gene>
<accession>A0ACC0KA73</accession>